<protein>
    <recommendedName>
        <fullName evidence="3">DUF2191 domain-containing protein</fullName>
    </recommendedName>
</protein>
<dbReference type="Proteomes" id="UP000009222">
    <property type="component" value="Chromosome"/>
</dbReference>
<name>F5YFU8_LEAAZ</name>
<evidence type="ECO:0000313" key="2">
    <source>
        <dbReference type="Proteomes" id="UP000009222"/>
    </source>
</evidence>
<dbReference type="OrthoDB" id="826796at2"/>
<evidence type="ECO:0000313" key="1">
    <source>
        <dbReference type="EMBL" id="AEF80409.1"/>
    </source>
</evidence>
<gene>
    <name evidence="1" type="ordered locus">TREAZ_2419</name>
</gene>
<evidence type="ECO:0008006" key="3">
    <source>
        <dbReference type="Google" id="ProtNLM"/>
    </source>
</evidence>
<proteinExistence type="predicted"/>
<dbReference type="EMBL" id="CP001841">
    <property type="protein sequence ID" value="AEF80409.1"/>
    <property type="molecule type" value="Genomic_DNA"/>
</dbReference>
<dbReference type="AlphaFoldDB" id="F5YFU8"/>
<dbReference type="RefSeq" id="WP_015713099.1">
    <property type="nucleotide sequence ID" value="NC_015577.1"/>
</dbReference>
<reference evidence="2" key="1">
    <citation type="submission" date="2009-12" db="EMBL/GenBank/DDBJ databases">
        <title>Complete sequence of Treponema azotonutricium strain ZAS-9.</title>
        <authorList>
            <person name="Tetu S.G."/>
            <person name="Matson E."/>
            <person name="Ren Q."/>
            <person name="Seshadri R."/>
            <person name="Elbourne L."/>
            <person name="Hassan K.A."/>
            <person name="Durkin A."/>
            <person name="Radune D."/>
            <person name="Mohamoud Y."/>
            <person name="Shay R."/>
            <person name="Jin S."/>
            <person name="Zhang X."/>
            <person name="Lucey K."/>
            <person name="Ballor N.R."/>
            <person name="Ottesen E."/>
            <person name="Rosenthal R."/>
            <person name="Allen A."/>
            <person name="Leadbetter J.R."/>
            <person name="Paulsen I.T."/>
        </authorList>
    </citation>
    <scope>NUCLEOTIDE SEQUENCE [LARGE SCALE GENOMIC DNA]</scope>
    <source>
        <strain evidence="2">ATCC BAA-888 / DSM 13862 / ZAS-9</strain>
    </source>
</reference>
<organism evidence="1 2">
    <name type="scientific">Leadbettera azotonutricia (strain ATCC BAA-888 / DSM 13862 / ZAS-9)</name>
    <name type="common">Treponema azotonutricium</name>
    <dbReference type="NCBI Taxonomy" id="545695"/>
    <lineage>
        <taxon>Bacteria</taxon>
        <taxon>Pseudomonadati</taxon>
        <taxon>Spirochaetota</taxon>
        <taxon>Spirochaetia</taxon>
        <taxon>Spirochaetales</taxon>
        <taxon>Breznakiellaceae</taxon>
        <taxon>Leadbettera</taxon>
    </lineage>
</organism>
<keyword evidence="2" id="KW-1185">Reference proteome</keyword>
<dbReference type="HOGENOM" id="CLU_172491_0_0_12"/>
<sequence>MKVTAIIEDTLVNDVKEFTHSSTVTEAITIALRDWIDIYNIKELNKEISKKPIIIEHGDKIREANRRT</sequence>
<reference evidence="1 2" key="2">
    <citation type="journal article" date="2011" name="ISME J.">
        <title>RNA-seq reveals cooperative metabolic interactions between two termite-gut spirochete species in co-culture.</title>
        <authorList>
            <person name="Rosenthal A.Z."/>
            <person name="Matson E.G."/>
            <person name="Eldar A."/>
            <person name="Leadbetter J.R."/>
        </authorList>
    </citation>
    <scope>NUCLEOTIDE SEQUENCE [LARGE SCALE GENOMIC DNA]</scope>
    <source>
        <strain evidence="2">ATCC BAA-888 / DSM 13862 / ZAS-9</strain>
    </source>
</reference>
<accession>F5YFU8</accession>
<dbReference type="InParanoid" id="F5YFU8"/>
<dbReference type="STRING" id="545695.TREAZ_2419"/>
<dbReference type="KEGG" id="taz:TREAZ_2419"/>